<evidence type="ECO:0000313" key="1">
    <source>
        <dbReference type="EMBL" id="MDB9221803.1"/>
    </source>
</evidence>
<dbReference type="EMBL" id="JAQMRD010000002">
    <property type="protein sequence ID" value="MDB9221803.1"/>
    <property type="molecule type" value="Genomic_DNA"/>
</dbReference>
<dbReference type="RefSeq" id="WP_118102711.1">
    <property type="nucleotide sequence ID" value="NZ_JABWDG010000079.1"/>
</dbReference>
<comment type="caution">
    <text evidence="2">The sequence shown here is derived from an EMBL/GenBank/DDBJ whole genome shotgun (WGS) entry which is preliminary data.</text>
</comment>
<protein>
    <submittedName>
        <fullName evidence="2">Uncharacterized protein</fullName>
    </submittedName>
</protein>
<dbReference type="Proteomes" id="UP001212263">
    <property type="component" value="Unassembled WGS sequence"/>
</dbReference>
<gene>
    <name evidence="2" type="ORF">DXA53_01535</name>
    <name evidence="1" type="ORF">PN645_02135</name>
</gene>
<accession>A0A413IGC3</accession>
<proteinExistence type="predicted"/>
<dbReference type="Proteomes" id="UP000284434">
    <property type="component" value="Unassembled WGS sequence"/>
</dbReference>
<dbReference type="EMBL" id="QSCO01000002">
    <property type="protein sequence ID" value="RGY09491.1"/>
    <property type="molecule type" value="Genomic_DNA"/>
</dbReference>
<sequence>MITPEIKDEILGQFISSGMRFTINLKMHCHNFNIPFDEFDAILRQFEKLNLLKAQRYIGGTAHITLNAEAHDFFNRGGFAVQEEILKANLNKLGLELEALSKELGPKYLEKASTLTSLISSATSIIKFFG</sequence>
<reference evidence="1" key="2">
    <citation type="submission" date="2023-01" db="EMBL/GenBank/DDBJ databases">
        <title>Human gut microbiome strain richness.</title>
        <authorList>
            <person name="Chen-Liaw A."/>
        </authorList>
    </citation>
    <scope>NUCLEOTIDE SEQUENCE</scope>
    <source>
        <strain evidence="1">RTP21484st1_B7_RTP21484_190118</strain>
    </source>
</reference>
<name>A0A413IGC3_9BACT</name>
<evidence type="ECO:0000313" key="2">
    <source>
        <dbReference type="EMBL" id="RGY09491.1"/>
    </source>
</evidence>
<dbReference type="AlphaFoldDB" id="A0A413IGC3"/>
<evidence type="ECO:0000313" key="3">
    <source>
        <dbReference type="Proteomes" id="UP000284434"/>
    </source>
</evidence>
<organism evidence="2 3">
    <name type="scientific">Odoribacter splanchnicus</name>
    <dbReference type="NCBI Taxonomy" id="28118"/>
    <lineage>
        <taxon>Bacteria</taxon>
        <taxon>Pseudomonadati</taxon>
        <taxon>Bacteroidota</taxon>
        <taxon>Bacteroidia</taxon>
        <taxon>Bacteroidales</taxon>
        <taxon>Odoribacteraceae</taxon>
        <taxon>Odoribacter</taxon>
    </lineage>
</organism>
<reference evidence="2 3" key="1">
    <citation type="submission" date="2018-08" db="EMBL/GenBank/DDBJ databases">
        <title>A genome reference for cultivated species of the human gut microbiota.</title>
        <authorList>
            <person name="Zou Y."/>
            <person name="Xue W."/>
            <person name="Luo G."/>
        </authorList>
    </citation>
    <scope>NUCLEOTIDE SEQUENCE [LARGE SCALE GENOMIC DNA]</scope>
    <source>
        <strain evidence="2 3">OF03-11</strain>
    </source>
</reference>